<dbReference type="InterPro" id="IPR011032">
    <property type="entry name" value="GroES-like_sf"/>
</dbReference>
<reference evidence="3 4" key="1">
    <citation type="submission" date="2024-07" db="EMBL/GenBank/DDBJ databases">
        <title>Genomic Encyclopedia of Type Strains, Phase V (KMG-V): Genome sequencing to study the core and pangenomes of soil and plant-associated prokaryotes.</title>
        <authorList>
            <person name="Whitman W."/>
        </authorList>
    </citation>
    <scope>NUCLEOTIDE SEQUENCE [LARGE SCALE GENOMIC DNA]</scope>
    <source>
        <strain evidence="3 4">USDA 222</strain>
    </source>
</reference>
<dbReference type="InterPro" id="IPR013154">
    <property type="entry name" value="ADH-like_N"/>
</dbReference>
<gene>
    <name evidence="3" type="ORF">ABH992_005620</name>
</gene>
<dbReference type="InterPro" id="IPR050129">
    <property type="entry name" value="Zn_alcohol_dh"/>
</dbReference>
<keyword evidence="1" id="KW-0560">Oxidoreductase</keyword>
<sequence>MKALVKAKSEPGLCLRDEPVPMIGPTDLLIRVKKTGVCGTDIHIFRWDEWARKPVPVPMVVGHEFAGERVISARPFKALHAASV</sequence>
<accession>A0ABV4GMR1</accession>
<dbReference type="Proteomes" id="UP001565474">
    <property type="component" value="Unassembled WGS sequence"/>
</dbReference>
<comment type="caution">
    <text evidence="3">The sequence shown here is derived from an EMBL/GenBank/DDBJ whole genome shotgun (WGS) entry which is preliminary data.</text>
</comment>
<evidence type="ECO:0000313" key="4">
    <source>
        <dbReference type="Proteomes" id="UP001565474"/>
    </source>
</evidence>
<dbReference type="PANTHER" id="PTHR43401">
    <property type="entry name" value="L-THREONINE 3-DEHYDROGENASE"/>
    <property type="match status" value="1"/>
</dbReference>
<dbReference type="Gene3D" id="3.90.180.10">
    <property type="entry name" value="Medium-chain alcohol dehydrogenases, catalytic domain"/>
    <property type="match status" value="1"/>
</dbReference>
<name>A0ABV4GMR1_9BRAD</name>
<dbReference type="EMBL" id="JBGBZN010000002">
    <property type="protein sequence ID" value="MEY9473221.1"/>
    <property type="molecule type" value="Genomic_DNA"/>
</dbReference>
<proteinExistence type="predicted"/>
<evidence type="ECO:0000256" key="1">
    <source>
        <dbReference type="ARBA" id="ARBA00023002"/>
    </source>
</evidence>
<feature type="domain" description="Alcohol dehydrogenase-like N-terminal" evidence="2">
    <location>
        <begin position="24"/>
        <end position="68"/>
    </location>
</feature>
<evidence type="ECO:0000259" key="2">
    <source>
        <dbReference type="Pfam" id="PF08240"/>
    </source>
</evidence>
<dbReference type="SUPFAM" id="SSF50129">
    <property type="entry name" value="GroES-like"/>
    <property type="match status" value="1"/>
</dbReference>
<dbReference type="PANTHER" id="PTHR43401:SF2">
    <property type="entry name" value="L-THREONINE 3-DEHYDROGENASE"/>
    <property type="match status" value="1"/>
</dbReference>
<evidence type="ECO:0000313" key="3">
    <source>
        <dbReference type="EMBL" id="MEY9473221.1"/>
    </source>
</evidence>
<protein>
    <submittedName>
        <fullName evidence="3">Threonine dehydrogenase-like Zn-dependent dehydrogenase</fullName>
    </submittedName>
</protein>
<dbReference type="Pfam" id="PF08240">
    <property type="entry name" value="ADH_N"/>
    <property type="match status" value="1"/>
</dbReference>
<keyword evidence="4" id="KW-1185">Reference proteome</keyword>
<organism evidence="3 4">
    <name type="scientific">Bradyrhizobium yuanmingense</name>
    <dbReference type="NCBI Taxonomy" id="108015"/>
    <lineage>
        <taxon>Bacteria</taxon>
        <taxon>Pseudomonadati</taxon>
        <taxon>Pseudomonadota</taxon>
        <taxon>Alphaproteobacteria</taxon>
        <taxon>Hyphomicrobiales</taxon>
        <taxon>Nitrobacteraceae</taxon>
        <taxon>Bradyrhizobium</taxon>
    </lineage>
</organism>